<feature type="transmembrane region" description="Helical" evidence="8">
    <location>
        <begin position="94"/>
        <end position="112"/>
    </location>
</feature>
<keyword evidence="5 8" id="KW-1133">Transmembrane helix</keyword>
<protein>
    <submittedName>
        <fullName evidence="10">Cation:proton antiporter</fullName>
    </submittedName>
</protein>
<feature type="transmembrane region" description="Helical" evidence="8">
    <location>
        <begin position="436"/>
        <end position="458"/>
    </location>
</feature>
<feature type="transmembrane region" description="Helical" evidence="8">
    <location>
        <begin position="60"/>
        <end position="82"/>
    </location>
</feature>
<dbReference type="PANTHER" id="PTHR32468:SF0">
    <property type="entry name" value="K(+)_H(+) ANTIPORTER 1"/>
    <property type="match status" value="1"/>
</dbReference>
<dbReference type="InterPro" id="IPR038770">
    <property type="entry name" value="Na+/solute_symporter_sf"/>
</dbReference>
<evidence type="ECO:0000259" key="9">
    <source>
        <dbReference type="Pfam" id="PF00999"/>
    </source>
</evidence>
<comment type="subcellular location">
    <subcellularLocation>
        <location evidence="1">Membrane</location>
        <topology evidence="1">Multi-pass membrane protein</topology>
    </subcellularLocation>
</comment>
<proteinExistence type="predicted"/>
<feature type="transmembrane region" description="Helical" evidence="8">
    <location>
        <begin position="344"/>
        <end position="361"/>
    </location>
</feature>
<feature type="transmembrane region" description="Helical" evidence="8">
    <location>
        <begin position="188"/>
        <end position="212"/>
    </location>
</feature>
<name>A0ABT1QWK1_9GAMM</name>
<keyword evidence="4 8" id="KW-0812">Transmembrane</keyword>
<keyword evidence="2" id="KW-0813">Transport</keyword>
<evidence type="ECO:0000256" key="1">
    <source>
        <dbReference type="ARBA" id="ARBA00004141"/>
    </source>
</evidence>
<organism evidence="10 11">
    <name type="scientific">Tahibacter harae</name>
    <dbReference type="NCBI Taxonomy" id="2963937"/>
    <lineage>
        <taxon>Bacteria</taxon>
        <taxon>Pseudomonadati</taxon>
        <taxon>Pseudomonadota</taxon>
        <taxon>Gammaproteobacteria</taxon>
        <taxon>Lysobacterales</taxon>
        <taxon>Rhodanobacteraceae</taxon>
        <taxon>Tahibacter</taxon>
    </lineage>
</organism>
<dbReference type="InterPro" id="IPR050794">
    <property type="entry name" value="CPA2_transporter"/>
</dbReference>
<dbReference type="InterPro" id="IPR006153">
    <property type="entry name" value="Cation/H_exchanger_TM"/>
</dbReference>
<sequence>MKKSLLSFYLITTIACLAICVLALHLGQGLVPGAEAVAAKSSAHAGSGVFTALVGNLRHPLAILLLQLVVVIGAAKLLGALFQRLKQPAVIGEMIAGILLGPSLLGATLPGVKDFLFPATSMGGLQLFAQIGVILFMFCIGIELDLAAMRKRAQAAVAVSHVSIVAPFALGCLLALGVYSTLAPQGVAFAPFALFMGIAMSITAFPVLARILKERGLSNTPLGNIAIACAAVDDVTAWCILAVVVAIGKANGFGGAAVTIVLSAGFTLAMLMLARPRLELLSVREADDESGRARIVVGAVVFAFLAALCTETIGIHALFGAFLAGALIPAESPVAKLLRERIETFSGAFLLPLFFAFTGLRTQIGMLDSRWDWLICAGIIALAIAGKFGGSLLAARFTGMNWRDAASLGALMNTRGLMELIVLNIGYDMGILSPRLFAMMVIMALVTTMMTGPLLTLIERWRPLNARMTSST</sequence>
<evidence type="ECO:0000256" key="7">
    <source>
        <dbReference type="ARBA" id="ARBA00023136"/>
    </source>
</evidence>
<dbReference type="EMBL" id="JANFQO010000019">
    <property type="protein sequence ID" value="MCQ4166666.1"/>
    <property type="molecule type" value="Genomic_DNA"/>
</dbReference>
<evidence type="ECO:0000256" key="4">
    <source>
        <dbReference type="ARBA" id="ARBA00022692"/>
    </source>
</evidence>
<keyword evidence="7 8" id="KW-0472">Membrane</keyword>
<evidence type="ECO:0000256" key="6">
    <source>
        <dbReference type="ARBA" id="ARBA00023065"/>
    </source>
</evidence>
<evidence type="ECO:0000256" key="2">
    <source>
        <dbReference type="ARBA" id="ARBA00022448"/>
    </source>
</evidence>
<feature type="transmembrane region" description="Helical" evidence="8">
    <location>
        <begin position="156"/>
        <end position="182"/>
    </location>
</feature>
<dbReference type="RefSeq" id="WP_255915853.1">
    <property type="nucleotide sequence ID" value="NZ_JANFQO010000019.1"/>
</dbReference>
<reference evidence="10" key="1">
    <citation type="submission" date="2022-07" db="EMBL/GenBank/DDBJ databases">
        <title>Tahibacter sp., a new gammaproteobacterium isolated from the silt sample collected at pig farm.</title>
        <authorList>
            <person name="Chen H."/>
        </authorList>
    </citation>
    <scope>NUCLEOTIDE SEQUENCE</scope>
    <source>
        <strain evidence="10">P2K</strain>
    </source>
</reference>
<feature type="transmembrane region" description="Helical" evidence="8">
    <location>
        <begin position="253"/>
        <end position="274"/>
    </location>
</feature>
<feature type="transmembrane region" description="Helical" evidence="8">
    <location>
        <begin position="373"/>
        <end position="395"/>
    </location>
</feature>
<evidence type="ECO:0000256" key="5">
    <source>
        <dbReference type="ARBA" id="ARBA00022989"/>
    </source>
</evidence>
<keyword evidence="11" id="KW-1185">Reference proteome</keyword>
<comment type="caution">
    <text evidence="10">The sequence shown here is derived from an EMBL/GenBank/DDBJ whole genome shotgun (WGS) entry which is preliminary data.</text>
</comment>
<accession>A0ABT1QWK1</accession>
<dbReference type="PANTHER" id="PTHR32468">
    <property type="entry name" value="CATION/H + ANTIPORTER"/>
    <property type="match status" value="1"/>
</dbReference>
<evidence type="ECO:0000313" key="10">
    <source>
        <dbReference type="EMBL" id="MCQ4166666.1"/>
    </source>
</evidence>
<dbReference type="Gene3D" id="1.20.1530.20">
    <property type="match status" value="1"/>
</dbReference>
<feature type="transmembrane region" description="Helical" evidence="8">
    <location>
        <begin position="295"/>
        <end position="324"/>
    </location>
</feature>
<dbReference type="Pfam" id="PF00999">
    <property type="entry name" value="Na_H_Exchanger"/>
    <property type="match status" value="1"/>
</dbReference>
<feature type="transmembrane region" description="Helical" evidence="8">
    <location>
        <begin position="124"/>
        <end position="144"/>
    </location>
</feature>
<dbReference type="PROSITE" id="PS51257">
    <property type="entry name" value="PROKAR_LIPOPROTEIN"/>
    <property type="match status" value="1"/>
</dbReference>
<feature type="domain" description="Cation/H+ exchanger transmembrane" evidence="9">
    <location>
        <begin position="76"/>
        <end position="456"/>
    </location>
</feature>
<keyword evidence="3" id="KW-0050">Antiport</keyword>
<evidence type="ECO:0000256" key="8">
    <source>
        <dbReference type="SAM" id="Phobius"/>
    </source>
</evidence>
<keyword evidence="6" id="KW-0406">Ion transport</keyword>
<dbReference type="Proteomes" id="UP001165498">
    <property type="component" value="Unassembled WGS sequence"/>
</dbReference>
<gene>
    <name evidence="10" type="ORF">NM961_18285</name>
</gene>
<evidence type="ECO:0000256" key="3">
    <source>
        <dbReference type="ARBA" id="ARBA00022449"/>
    </source>
</evidence>
<feature type="transmembrane region" description="Helical" evidence="8">
    <location>
        <begin position="224"/>
        <end position="247"/>
    </location>
</feature>
<evidence type="ECO:0000313" key="11">
    <source>
        <dbReference type="Proteomes" id="UP001165498"/>
    </source>
</evidence>